<organism evidence="3 4">
    <name type="scientific">Ridgeia piscesae</name>
    <name type="common">Tubeworm</name>
    <dbReference type="NCBI Taxonomy" id="27915"/>
    <lineage>
        <taxon>Eukaryota</taxon>
        <taxon>Metazoa</taxon>
        <taxon>Spiralia</taxon>
        <taxon>Lophotrochozoa</taxon>
        <taxon>Annelida</taxon>
        <taxon>Polychaeta</taxon>
        <taxon>Sedentaria</taxon>
        <taxon>Canalipalpata</taxon>
        <taxon>Sabellida</taxon>
        <taxon>Siboglinidae</taxon>
        <taxon>Ridgeia</taxon>
    </lineage>
</organism>
<feature type="domain" description="Endonuclease/exonuclease/phosphatase" evidence="2">
    <location>
        <begin position="158"/>
        <end position="291"/>
    </location>
</feature>
<comment type="caution">
    <text evidence="3">The sequence shown here is derived from an EMBL/GenBank/DDBJ whole genome shotgun (WGS) entry which is preliminary data.</text>
</comment>
<dbReference type="Gene3D" id="3.60.10.10">
    <property type="entry name" value="Endonuclease/exonuclease/phosphatase"/>
    <property type="match status" value="1"/>
</dbReference>
<dbReference type="Pfam" id="PF14529">
    <property type="entry name" value="Exo_endo_phos_2"/>
    <property type="match status" value="1"/>
</dbReference>
<proteinExistence type="predicted"/>
<sequence>MTATSRNTTDNDNTTTGYTATEDGETLNPNTFTTLKHIGLNAKGFKQSSLYIAEPLSDADTVSIGETWLRPGELCIIKPTLMNTPALNVLNDEDIVIYAKSGMTTTDHCYVGRPYGGVAVACKQRKNMQYTELDTMSDRIIGVTVCNNSDIVEIVLCVYMPFYNGEAYQTDCYADTIDVLQSVIEQFGAIFPVHIIGDLNAQLPKRRLLHRRWYRLPGFNKHSSILYDFINDNDLCVADFTDPQHVQYTYFCDSTATYTWIDHCLTTSQNIVSCNIIPRHADNVSDHLPICLQRSQQRNQILEA</sequence>
<feature type="compositionally biased region" description="Low complexity" evidence="1">
    <location>
        <begin position="1"/>
        <end position="21"/>
    </location>
</feature>
<dbReference type="InterPro" id="IPR036691">
    <property type="entry name" value="Endo/exonu/phosph_ase_sf"/>
</dbReference>
<evidence type="ECO:0000259" key="2">
    <source>
        <dbReference type="Pfam" id="PF14529"/>
    </source>
</evidence>
<reference evidence="3" key="1">
    <citation type="journal article" date="2023" name="Mol. Biol. Evol.">
        <title>Third-Generation Sequencing Reveals the Adaptive Role of the Epigenome in Three Deep-Sea Polychaetes.</title>
        <authorList>
            <person name="Perez M."/>
            <person name="Aroh O."/>
            <person name="Sun Y."/>
            <person name="Lan Y."/>
            <person name="Juniper S.K."/>
            <person name="Young C.R."/>
            <person name="Angers B."/>
            <person name="Qian P.Y."/>
        </authorList>
    </citation>
    <scope>NUCLEOTIDE SEQUENCE</scope>
    <source>
        <strain evidence="3">R07B-5</strain>
    </source>
</reference>
<dbReference type="AlphaFoldDB" id="A0AAD9N5C9"/>
<dbReference type="Proteomes" id="UP001209878">
    <property type="component" value="Unassembled WGS sequence"/>
</dbReference>
<gene>
    <name evidence="3" type="ORF">NP493_1863g00002</name>
</gene>
<dbReference type="SUPFAM" id="SSF56219">
    <property type="entry name" value="DNase I-like"/>
    <property type="match status" value="1"/>
</dbReference>
<dbReference type="InterPro" id="IPR005135">
    <property type="entry name" value="Endo/exonuclease/phosphatase"/>
</dbReference>
<evidence type="ECO:0000313" key="3">
    <source>
        <dbReference type="EMBL" id="KAK2157672.1"/>
    </source>
</evidence>
<protein>
    <recommendedName>
        <fullName evidence="2">Endonuclease/exonuclease/phosphatase domain-containing protein</fullName>
    </recommendedName>
</protein>
<dbReference type="EMBL" id="JAODUO010001860">
    <property type="protein sequence ID" value="KAK2157672.1"/>
    <property type="molecule type" value="Genomic_DNA"/>
</dbReference>
<keyword evidence="4" id="KW-1185">Reference proteome</keyword>
<accession>A0AAD9N5C9</accession>
<evidence type="ECO:0000313" key="4">
    <source>
        <dbReference type="Proteomes" id="UP001209878"/>
    </source>
</evidence>
<dbReference type="GO" id="GO:0003824">
    <property type="term" value="F:catalytic activity"/>
    <property type="evidence" value="ECO:0007669"/>
    <property type="project" value="InterPro"/>
</dbReference>
<evidence type="ECO:0000256" key="1">
    <source>
        <dbReference type="SAM" id="MobiDB-lite"/>
    </source>
</evidence>
<feature type="region of interest" description="Disordered" evidence="1">
    <location>
        <begin position="1"/>
        <end position="26"/>
    </location>
</feature>
<name>A0AAD9N5C9_RIDPI</name>